<dbReference type="SUPFAM" id="SSF88723">
    <property type="entry name" value="PIN domain-like"/>
    <property type="match status" value="1"/>
</dbReference>
<dbReference type="Proteomes" id="UP001149074">
    <property type="component" value="Unassembled WGS sequence"/>
</dbReference>
<proteinExistence type="inferred from homology"/>
<dbReference type="CDD" id="cd18675">
    <property type="entry name" value="PIN_SpAst1-like"/>
    <property type="match status" value="1"/>
</dbReference>
<gene>
    <name evidence="3" type="ORF">N7532_001261</name>
</gene>
<dbReference type="InterPro" id="IPR039436">
    <property type="entry name" value="Asteroid_dom"/>
</dbReference>
<dbReference type="InterPro" id="IPR026832">
    <property type="entry name" value="Asteroid"/>
</dbReference>
<feature type="domain" description="Asteroid" evidence="2">
    <location>
        <begin position="156"/>
        <end position="423"/>
    </location>
</feature>
<protein>
    <recommendedName>
        <fullName evidence="2">Asteroid domain-containing protein</fullName>
    </recommendedName>
</protein>
<dbReference type="RefSeq" id="XP_056478796.1">
    <property type="nucleotide sequence ID" value="XM_056613755.1"/>
</dbReference>
<dbReference type="EMBL" id="JAPQKI010000002">
    <property type="protein sequence ID" value="KAJ5110726.1"/>
    <property type="molecule type" value="Genomic_DNA"/>
</dbReference>
<sequence>MGIPHLTRHLTPYAETVSLGQNSENTELCYLNSVVVDGPSLVYHVYHRLLACMDPACEIWDVQPTCNEVSRGVVSFLSQLASVGVKVERICFDGALPVSKRITRLSRLEKSRSKLELCRRRPVTASTRQYRKELSIEPMRLWQGRSLPSRWKNMPENPFMVSAVLEDLLHRWTRKLALEEFPRDATLLPDTEYPWADITVIVPGEADVECARIARATGSAILTSDSDLLLYDLGSGGSVVFLNSMQMIDNAENSARRELHAQRIHPCGLSHRLGIRNIQLFAYELKRHPQIQFNELLRRSKAENDTKDHSVEYYDFLREYQHEPDHHSATNEQISVRHLDPRVSELFWQFESPGAYCVMDQPHVYLGILNEDHSRRCAWEQGRIYRSLGYSIHNIGRPMLQRFSIVHEFVRRGGRIVAEPVTLAGEKTVVSDLVSLQERLDVARDLFDCESMPRFWFLFALAEIYRDPSNATTVPNAKQLECFLGNGFMGKGTEWAEIHLVAQVQAVLYSLRMLKQLLHKNADSDEFGQYRCLLVDLPPLYILMRSRHGIAQDFSEKESRRRAVHQMVRHYG</sequence>
<dbReference type="GeneID" id="81352734"/>
<keyword evidence="4" id="KW-1185">Reference proteome</keyword>
<dbReference type="AlphaFoldDB" id="A0A9W9G246"/>
<name>A0A9W9G246_9EURO</name>
<dbReference type="Pfam" id="PF12813">
    <property type="entry name" value="XPG_I_2"/>
    <property type="match status" value="1"/>
</dbReference>
<dbReference type="InterPro" id="IPR029060">
    <property type="entry name" value="PIN-like_dom_sf"/>
</dbReference>
<comment type="similarity">
    <text evidence="1">Belongs to the asteroid family.</text>
</comment>
<dbReference type="PANTHER" id="PTHR15665">
    <property type="entry name" value="ASTEROID PROTEIN"/>
    <property type="match status" value="1"/>
</dbReference>
<dbReference type="PANTHER" id="PTHR15665:SF1">
    <property type="entry name" value="PROTEIN ASTEROID HOMOLOG 1"/>
    <property type="match status" value="1"/>
</dbReference>
<reference evidence="3" key="2">
    <citation type="journal article" date="2023" name="IMA Fungus">
        <title>Comparative genomic study of the Penicillium genus elucidates a diverse pangenome and 15 lateral gene transfer events.</title>
        <authorList>
            <person name="Petersen C."/>
            <person name="Sorensen T."/>
            <person name="Nielsen M.R."/>
            <person name="Sondergaard T.E."/>
            <person name="Sorensen J.L."/>
            <person name="Fitzpatrick D.A."/>
            <person name="Frisvad J.C."/>
            <person name="Nielsen K.L."/>
        </authorList>
    </citation>
    <scope>NUCLEOTIDE SEQUENCE</scope>
    <source>
        <strain evidence="3">IBT 30761</strain>
    </source>
</reference>
<comment type="caution">
    <text evidence="3">The sequence shown here is derived from an EMBL/GenBank/DDBJ whole genome shotgun (WGS) entry which is preliminary data.</text>
</comment>
<evidence type="ECO:0000313" key="4">
    <source>
        <dbReference type="Proteomes" id="UP001149074"/>
    </source>
</evidence>
<evidence type="ECO:0000256" key="1">
    <source>
        <dbReference type="ARBA" id="ARBA00007398"/>
    </source>
</evidence>
<accession>A0A9W9G246</accession>
<evidence type="ECO:0000313" key="3">
    <source>
        <dbReference type="EMBL" id="KAJ5110726.1"/>
    </source>
</evidence>
<organism evidence="3 4">
    <name type="scientific">Penicillium argentinense</name>
    <dbReference type="NCBI Taxonomy" id="1131581"/>
    <lineage>
        <taxon>Eukaryota</taxon>
        <taxon>Fungi</taxon>
        <taxon>Dikarya</taxon>
        <taxon>Ascomycota</taxon>
        <taxon>Pezizomycotina</taxon>
        <taxon>Eurotiomycetes</taxon>
        <taxon>Eurotiomycetidae</taxon>
        <taxon>Eurotiales</taxon>
        <taxon>Aspergillaceae</taxon>
        <taxon>Penicillium</taxon>
    </lineage>
</organism>
<reference evidence="3" key="1">
    <citation type="submission" date="2022-11" db="EMBL/GenBank/DDBJ databases">
        <authorList>
            <person name="Petersen C."/>
        </authorList>
    </citation>
    <scope>NUCLEOTIDE SEQUENCE</scope>
    <source>
        <strain evidence="3">IBT 30761</strain>
    </source>
</reference>
<evidence type="ECO:0000259" key="2">
    <source>
        <dbReference type="Pfam" id="PF12813"/>
    </source>
</evidence>
<dbReference type="Gene3D" id="3.40.50.1010">
    <property type="entry name" value="5'-nuclease"/>
    <property type="match status" value="1"/>
</dbReference>
<dbReference type="OrthoDB" id="5297549at2759"/>